<dbReference type="EMBL" id="JACGWM010000004">
    <property type="protein sequence ID" value="KAL0375703.1"/>
    <property type="molecule type" value="Genomic_DNA"/>
</dbReference>
<accession>A0AAW2R6Q8</accession>
<comment type="caution">
    <text evidence="1">The sequence shown here is derived from an EMBL/GenBank/DDBJ whole genome shotgun (WGS) entry which is preliminary data.</text>
</comment>
<proteinExistence type="predicted"/>
<evidence type="ECO:0000313" key="1">
    <source>
        <dbReference type="EMBL" id="KAL0375703.1"/>
    </source>
</evidence>
<reference evidence="1" key="2">
    <citation type="journal article" date="2024" name="Plant">
        <title>Genomic evolution and insights into agronomic trait innovations of Sesamum species.</title>
        <authorList>
            <person name="Miao H."/>
            <person name="Wang L."/>
            <person name="Qu L."/>
            <person name="Liu H."/>
            <person name="Sun Y."/>
            <person name="Le M."/>
            <person name="Wang Q."/>
            <person name="Wei S."/>
            <person name="Zheng Y."/>
            <person name="Lin W."/>
            <person name="Duan Y."/>
            <person name="Cao H."/>
            <person name="Xiong S."/>
            <person name="Wang X."/>
            <person name="Wei L."/>
            <person name="Li C."/>
            <person name="Ma Q."/>
            <person name="Ju M."/>
            <person name="Zhao R."/>
            <person name="Li G."/>
            <person name="Mu C."/>
            <person name="Tian Q."/>
            <person name="Mei H."/>
            <person name="Zhang T."/>
            <person name="Gao T."/>
            <person name="Zhang H."/>
        </authorList>
    </citation>
    <scope>NUCLEOTIDE SEQUENCE</scope>
    <source>
        <strain evidence="1">KEN8</strain>
    </source>
</reference>
<protein>
    <submittedName>
        <fullName evidence="1">Uncharacterized protein</fullName>
    </submittedName>
</protein>
<gene>
    <name evidence="1" type="ORF">Scaly_0687900</name>
</gene>
<sequence length="373" mass="41175">MVIQRGIEANPLKIRNILDMKASTNVNECFDKAFLEPGKPNAKNGNEVVGVMGEDDKGLVFFEEGQKEADFVSEMMGAPLDKSPKKEVLHVDKSTKHKEAEQVSFFRIIRVLAHIQDNSPSLLDSCSFCIEALSCLFCEDENIEAISHLLRRCEAASGPKMNLAKSSMVLSSNIPATDYGLLGVALGVDVVPKNDKYLGLPAVGGRSKKEMFDGILIKVWNHIQGRNISNTWISSLRDSTLDHLSDRGASSVDLVMSSLMDPHCNAWKINIVSEFFPPLDAEIILAIPLRRSNNEDRLFWHLNSRGNFTVRSAHHLALEIAEVNRSSHSGPTRNKVVMENKGQPAGEVVALADCFLHEFVEIRACLAPSQGVQ</sequence>
<dbReference type="AlphaFoldDB" id="A0AAW2R6Q8"/>
<reference evidence="1" key="1">
    <citation type="submission" date="2020-06" db="EMBL/GenBank/DDBJ databases">
        <authorList>
            <person name="Li T."/>
            <person name="Hu X."/>
            <person name="Zhang T."/>
            <person name="Song X."/>
            <person name="Zhang H."/>
            <person name="Dai N."/>
            <person name="Sheng W."/>
            <person name="Hou X."/>
            <person name="Wei L."/>
        </authorList>
    </citation>
    <scope>NUCLEOTIDE SEQUENCE</scope>
    <source>
        <strain evidence="1">KEN8</strain>
        <tissue evidence="1">Leaf</tissue>
    </source>
</reference>
<name>A0AAW2R6Q8_9LAMI</name>
<organism evidence="1">
    <name type="scientific">Sesamum calycinum</name>
    <dbReference type="NCBI Taxonomy" id="2727403"/>
    <lineage>
        <taxon>Eukaryota</taxon>
        <taxon>Viridiplantae</taxon>
        <taxon>Streptophyta</taxon>
        <taxon>Embryophyta</taxon>
        <taxon>Tracheophyta</taxon>
        <taxon>Spermatophyta</taxon>
        <taxon>Magnoliopsida</taxon>
        <taxon>eudicotyledons</taxon>
        <taxon>Gunneridae</taxon>
        <taxon>Pentapetalae</taxon>
        <taxon>asterids</taxon>
        <taxon>lamiids</taxon>
        <taxon>Lamiales</taxon>
        <taxon>Pedaliaceae</taxon>
        <taxon>Sesamum</taxon>
    </lineage>
</organism>